<evidence type="ECO:0000313" key="4">
    <source>
        <dbReference type="Proteomes" id="UP000677228"/>
    </source>
</evidence>
<evidence type="ECO:0000313" key="2">
    <source>
        <dbReference type="EMBL" id="CAF1064846.1"/>
    </source>
</evidence>
<evidence type="ECO:0000313" key="3">
    <source>
        <dbReference type="EMBL" id="CAF3829958.1"/>
    </source>
</evidence>
<evidence type="ECO:0000256" key="1">
    <source>
        <dbReference type="SAM" id="MobiDB-lite"/>
    </source>
</evidence>
<dbReference type="EMBL" id="CAJNOK010008487">
    <property type="protein sequence ID" value="CAF1064846.1"/>
    <property type="molecule type" value="Genomic_DNA"/>
</dbReference>
<feature type="compositionally biased region" description="Polar residues" evidence="1">
    <location>
        <begin position="18"/>
        <end position="38"/>
    </location>
</feature>
<feature type="compositionally biased region" description="Basic and acidic residues" evidence="1">
    <location>
        <begin position="119"/>
        <end position="135"/>
    </location>
</feature>
<protein>
    <submittedName>
        <fullName evidence="2">Uncharacterized protein</fullName>
    </submittedName>
</protein>
<name>A0A8S2E4U7_9BILA</name>
<dbReference type="Proteomes" id="UP000677228">
    <property type="component" value="Unassembled WGS sequence"/>
</dbReference>
<feature type="region of interest" description="Disordered" evidence="1">
    <location>
        <begin position="1"/>
        <end position="67"/>
    </location>
</feature>
<reference evidence="2" key="1">
    <citation type="submission" date="2021-02" db="EMBL/GenBank/DDBJ databases">
        <authorList>
            <person name="Nowell W R."/>
        </authorList>
    </citation>
    <scope>NUCLEOTIDE SEQUENCE</scope>
</reference>
<dbReference type="EMBL" id="CAJOBA010008502">
    <property type="protein sequence ID" value="CAF3829958.1"/>
    <property type="molecule type" value="Genomic_DNA"/>
</dbReference>
<gene>
    <name evidence="2" type="ORF">OVA965_LOCUS17602</name>
    <name evidence="3" type="ORF">TMI583_LOCUS17613</name>
</gene>
<comment type="caution">
    <text evidence="2">The sequence shown here is derived from an EMBL/GenBank/DDBJ whole genome shotgun (WGS) entry which is preliminary data.</text>
</comment>
<organism evidence="2 4">
    <name type="scientific">Didymodactylos carnosus</name>
    <dbReference type="NCBI Taxonomy" id="1234261"/>
    <lineage>
        <taxon>Eukaryota</taxon>
        <taxon>Metazoa</taxon>
        <taxon>Spiralia</taxon>
        <taxon>Gnathifera</taxon>
        <taxon>Rotifera</taxon>
        <taxon>Eurotatoria</taxon>
        <taxon>Bdelloidea</taxon>
        <taxon>Philodinida</taxon>
        <taxon>Philodinidae</taxon>
        <taxon>Didymodactylos</taxon>
    </lineage>
</organism>
<sequence>MRATERRQQLELPVISIKRSSTSDAKITDNSVPDTPTSDVLPDRKRTRVNVESPLGAQPFTVAEPPLGARTPIATSLQHTIIPQTTEPIYAVPQTKSIITLTTPAIDSKDLNNDAMDDMVERERERDKDRTERGKAQKNTTQLIESNT</sequence>
<proteinExistence type="predicted"/>
<feature type="compositionally biased region" description="Polar residues" evidence="1">
    <location>
        <begin position="137"/>
        <end position="148"/>
    </location>
</feature>
<dbReference type="Proteomes" id="UP000682733">
    <property type="component" value="Unassembled WGS sequence"/>
</dbReference>
<accession>A0A8S2E4U7</accession>
<feature type="region of interest" description="Disordered" evidence="1">
    <location>
        <begin position="106"/>
        <end position="148"/>
    </location>
</feature>
<dbReference type="AlphaFoldDB" id="A0A8S2E4U7"/>